<accession>A0A0G3G578</accession>
<protein>
    <recommendedName>
        <fullName evidence="5">Probable ATP-binding protein YheS</fullName>
    </recommendedName>
</protein>
<dbReference type="PROSITE" id="PS50893">
    <property type="entry name" value="ABC_TRANSPORTER_2"/>
    <property type="match status" value="2"/>
</dbReference>
<evidence type="ECO:0000313" key="8">
    <source>
        <dbReference type="EMBL" id="AKJ94026.1"/>
    </source>
</evidence>
<dbReference type="OrthoDB" id="9808609at2"/>
<dbReference type="SUPFAM" id="SSF52540">
    <property type="entry name" value="P-loop containing nucleoside triphosphate hydrolases"/>
    <property type="match status" value="2"/>
</dbReference>
<dbReference type="InterPro" id="IPR032781">
    <property type="entry name" value="ABC_tran_Xtn"/>
</dbReference>
<dbReference type="FunFam" id="3.40.50.300:FF:000011">
    <property type="entry name" value="Putative ABC transporter ATP-binding component"/>
    <property type="match status" value="1"/>
</dbReference>
<dbReference type="EMBL" id="CP011367">
    <property type="protein sequence ID" value="AKJ94026.1"/>
    <property type="molecule type" value="Genomic_DNA"/>
</dbReference>
<dbReference type="PROSITE" id="PS00211">
    <property type="entry name" value="ABC_TRANSPORTER_1"/>
    <property type="match status" value="2"/>
</dbReference>
<evidence type="ECO:0000256" key="1">
    <source>
        <dbReference type="ARBA" id="ARBA00022737"/>
    </source>
</evidence>
<dbReference type="PATRIC" id="fig|106634.4.peg.199"/>
<comment type="similarity">
    <text evidence="4">Belongs to the ABC transporter superfamily. ABCF family. YheS subfamily.</text>
</comment>
<dbReference type="Pfam" id="PF00005">
    <property type="entry name" value="ABC_tran"/>
    <property type="match status" value="2"/>
</dbReference>
<keyword evidence="1" id="KW-0677">Repeat</keyword>
<dbReference type="Gene3D" id="3.40.50.300">
    <property type="entry name" value="P-loop containing nucleotide triphosphate hydrolases"/>
    <property type="match status" value="2"/>
</dbReference>
<feature type="compositionally biased region" description="Low complexity" evidence="6">
    <location>
        <begin position="529"/>
        <end position="541"/>
    </location>
</feature>
<evidence type="ECO:0000256" key="4">
    <source>
        <dbReference type="ARBA" id="ARBA00061571"/>
    </source>
</evidence>
<evidence type="ECO:0000256" key="2">
    <source>
        <dbReference type="ARBA" id="ARBA00022741"/>
    </source>
</evidence>
<dbReference type="RefSeq" id="WP_047250570.1">
    <property type="nucleotide sequence ID" value="NZ_CP011367.1"/>
</dbReference>
<evidence type="ECO:0000256" key="5">
    <source>
        <dbReference type="ARBA" id="ARBA00069073"/>
    </source>
</evidence>
<keyword evidence="9" id="KW-1185">Reference proteome</keyword>
<dbReference type="PANTHER" id="PTHR19211">
    <property type="entry name" value="ATP-BINDING TRANSPORT PROTEIN-RELATED"/>
    <property type="match status" value="1"/>
</dbReference>
<gene>
    <name evidence="8" type="ORF">TVD_00975</name>
</gene>
<dbReference type="InterPro" id="IPR017871">
    <property type="entry name" value="ABC_transporter-like_CS"/>
</dbReference>
<dbReference type="KEGG" id="tvr:TVD_00975"/>
<dbReference type="InterPro" id="IPR003593">
    <property type="entry name" value="AAA+_ATPase"/>
</dbReference>
<feature type="domain" description="ABC transporter" evidence="7">
    <location>
        <begin position="310"/>
        <end position="524"/>
    </location>
</feature>
<evidence type="ECO:0000259" key="7">
    <source>
        <dbReference type="PROSITE" id="PS50893"/>
    </source>
</evidence>
<proteinExistence type="inferred from homology"/>
<dbReference type="GO" id="GO:0016887">
    <property type="term" value="F:ATP hydrolysis activity"/>
    <property type="evidence" value="ECO:0007669"/>
    <property type="project" value="InterPro"/>
</dbReference>
<keyword evidence="3 8" id="KW-0067">ATP-binding</keyword>
<dbReference type="GO" id="GO:0005524">
    <property type="term" value="F:ATP binding"/>
    <property type="evidence" value="ECO:0007669"/>
    <property type="project" value="UniProtKB-KW"/>
</dbReference>
<dbReference type="InterPro" id="IPR003439">
    <property type="entry name" value="ABC_transporter-like_ATP-bd"/>
</dbReference>
<dbReference type="Pfam" id="PF12848">
    <property type="entry name" value="ABC_tran_Xtn"/>
    <property type="match status" value="1"/>
</dbReference>
<dbReference type="PANTHER" id="PTHR19211:SF14">
    <property type="entry name" value="ATP-BINDING CASSETTE SUB-FAMILY F MEMBER 1"/>
    <property type="match status" value="1"/>
</dbReference>
<dbReference type="InterPro" id="IPR027417">
    <property type="entry name" value="P-loop_NTPase"/>
</dbReference>
<evidence type="ECO:0000256" key="6">
    <source>
        <dbReference type="SAM" id="MobiDB-lite"/>
    </source>
</evidence>
<feature type="region of interest" description="Disordered" evidence="6">
    <location>
        <begin position="520"/>
        <end position="552"/>
    </location>
</feature>
<dbReference type="SMART" id="SM00382">
    <property type="entry name" value="AAA"/>
    <property type="match status" value="2"/>
</dbReference>
<dbReference type="FunFam" id="3.40.50.300:FF:002053">
    <property type="entry name" value="ABC transporter ATP-binding protein"/>
    <property type="match status" value="1"/>
</dbReference>
<dbReference type="STRING" id="106634.TVD_00975"/>
<feature type="domain" description="ABC transporter" evidence="7">
    <location>
        <begin position="2"/>
        <end position="243"/>
    </location>
</feature>
<dbReference type="CDD" id="cd03221">
    <property type="entry name" value="ABCF_EF-3"/>
    <property type="match status" value="2"/>
</dbReference>
<sequence length="637" mass="70163">MIRIQDIELRRGRQILLQHASLTVHAGWRVGLTGANGSGKSSLLAALQGELSLDAGEIDQPAEWVVAHLPQEVPGSERSAVDYVLDGDTELRDLQQRLEQVSDGAEQARLFGALEAIDGWTADARARRLLAGLGFAAADADRPMSDFSGGWRMRLGLARTLMTRSDLLLLDEPTNHLDVETILWLEDWLARYPGTVIVIAHDRRFLDSVCTHIAHIERGGIALYAGSYTHAEAKRAEAMAQSEASAAKVAAERAHLEDFVRRFRAKASKARQAQSRLKRLEKLDEVAVIRAARPIHLEIPTPERLPDPLLALDHAEVRSGDRVRLHPTTLRLRPEDRIGVLGPNGAGKSTLLTLLAGELAPTAGERRVEPNLKVGYFAQHQSEQLDLKASPLVHLQRQDPRAEEQRLRNFLGGMGFPGEKADAPVGQCSGGERVRLVLALLIWQAPSLLLLDEPTNHLDLDMREALAEALENYAGGLVVVAHDRELLARVCDRFWKVEGGHLSDFEGDLDDYARELKARERESVAAKDPGTPATTSPSGPALSQKERRQQAAQARAALKPLKKSADRAEQECVRVQERLDALETELTDPALYADEASDRLAQLTREQGDLRSRLETAEAEWMEALEALESAQGETAE</sequence>
<dbReference type="AlphaFoldDB" id="A0A0G3G578"/>
<evidence type="ECO:0000256" key="3">
    <source>
        <dbReference type="ARBA" id="ARBA00022840"/>
    </source>
</evidence>
<reference evidence="8 9" key="1">
    <citation type="submission" date="2015-04" db="EMBL/GenBank/DDBJ databases">
        <title>Complete Sequence for the Genome of the Thioalkalivibrio versutus D301.</title>
        <authorList>
            <person name="Mu T."/>
            <person name="Zhou J."/>
            <person name="Xu X."/>
        </authorList>
    </citation>
    <scope>NUCLEOTIDE SEQUENCE [LARGE SCALE GENOMIC DNA]</scope>
    <source>
        <strain evidence="8 9">D301</strain>
    </source>
</reference>
<name>A0A0G3G578_9GAMM</name>
<evidence type="ECO:0000313" key="9">
    <source>
        <dbReference type="Proteomes" id="UP000064201"/>
    </source>
</evidence>
<organism evidence="8 9">
    <name type="scientific">Thioalkalivibrio versutus</name>
    <dbReference type="NCBI Taxonomy" id="106634"/>
    <lineage>
        <taxon>Bacteria</taxon>
        <taxon>Pseudomonadati</taxon>
        <taxon>Pseudomonadota</taxon>
        <taxon>Gammaproteobacteria</taxon>
        <taxon>Chromatiales</taxon>
        <taxon>Ectothiorhodospiraceae</taxon>
        <taxon>Thioalkalivibrio</taxon>
    </lineage>
</organism>
<dbReference type="InterPro" id="IPR050611">
    <property type="entry name" value="ABCF"/>
</dbReference>
<keyword evidence="2" id="KW-0547">Nucleotide-binding</keyword>
<dbReference type="Proteomes" id="UP000064201">
    <property type="component" value="Chromosome"/>
</dbReference>